<comment type="caution">
    <text evidence="1">The sequence shown here is derived from an EMBL/GenBank/DDBJ whole genome shotgun (WGS) entry which is preliminary data.</text>
</comment>
<reference evidence="2" key="1">
    <citation type="submission" date="2018-11" db="EMBL/GenBank/DDBJ databases">
        <title>Genome sequencing of a novel mesophilic and cellulolytic organism within the genus Hungateiclostridium.</title>
        <authorList>
            <person name="Rettenmaier R."/>
            <person name="Liebl W."/>
            <person name="Zverlov V."/>
        </authorList>
    </citation>
    <scope>NUCLEOTIDE SEQUENCE [LARGE SCALE GENOMIC DNA]</scope>
    <source>
        <strain evidence="2">N2K1</strain>
    </source>
</reference>
<evidence type="ECO:0000313" key="1">
    <source>
        <dbReference type="EMBL" id="RXE58961.1"/>
    </source>
</evidence>
<organism evidence="1 2">
    <name type="scientific">Acetivibrio mesophilus</name>
    <dbReference type="NCBI Taxonomy" id="2487273"/>
    <lineage>
        <taxon>Bacteria</taxon>
        <taxon>Bacillati</taxon>
        <taxon>Bacillota</taxon>
        <taxon>Clostridia</taxon>
        <taxon>Eubacteriales</taxon>
        <taxon>Oscillospiraceae</taxon>
        <taxon>Acetivibrio</taxon>
    </lineage>
</organism>
<accession>A0A4Q0I408</accession>
<protein>
    <submittedName>
        <fullName evidence="1">Uncharacterized protein</fullName>
    </submittedName>
</protein>
<gene>
    <name evidence="1" type="ORF">EFD62_10030</name>
</gene>
<keyword evidence="2" id="KW-1185">Reference proteome</keyword>
<dbReference type="EMBL" id="RLII01000011">
    <property type="protein sequence ID" value="RXE58961.1"/>
    <property type="molecule type" value="Genomic_DNA"/>
</dbReference>
<sequence length="169" mass="20048">MRVEVYNRIQGYLDGLTNIISFYGVLYSHTYKFIEYDNVNNIDECAERFFKESPINKHGTSVVGMRELDDWKSELFESCSDWFFSIFSMRNFEVSIQEEDGNTMPAQKHRESNGVFNGLLKLLEEFFGDEDLKVYKLMTEPAWIDEFAWEQFFFQCGNKVYVLSFYQQG</sequence>
<evidence type="ECO:0000313" key="2">
    <source>
        <dbReference type="Proteomes" id="UP000289166"/>
    </source>
</evidence>
<proteinExistence type="predicted"/>
<dbReference type="Proteomes" id="UP000289166">
    <property type="component" value="Unassembled WGS sequence"/>
</dbReference>
<dbReference type="OrthoDB" id="2606745at2"/>
<dbReference type="AlphaFoldDB" id="A0A4Q0I408"/>
<dbReference type="RefSeq" id="WP_069194875.1">
    <property type="nucleotide sequence ID" value="NZ_RLII01000011.1"/>
</dbReference>
<name>A0A4Q0I408_9FIRM</name>